<dbReference type="InterPro" id="IPR011993">
    <property type="entry name" value="PH-like_dom_sf"/>
</dbReference>
<proteinExistence type="predicted"/>
<gene>
    <name evidence="2" type="ORF">chiPu_0032505</name>
</gene>
<comment type="caution">
    <text evidence="2">The sequence shown here is derived from an EMBL/GenBank/DDBJ whole genome shotgun (WGS) entry which is preliminary data.</text>
</comment>
<organism evidence="2 3">
    <name type="scientific">Chiloscyllium punctatum</name>
    <name type="common">Brownbanded bambooshark</name>
    <name type="synonym">Hemiscyllium punctatum</name>
    <dbReference type="NCBI Taxonomy" id="137246"/>
    <lineage>
        <taxon>Eukaryota</taxon>
        <taxon>Metazoa</taxon>
        <taxon>Chordata</taxon>
        <taxon>Craniata</taxon>
        <taxon>Vertebrata</taxon>
        <taxon>Chondrichthyes</taxon>
        <taxon>Elasmobranchii</taxon>
        <taxon>Galeomorphii</taxon>
        <taxon>Galeoidea</taxon>
        <taxon>Orectolobiformes</taxon>
        <taxon>Hemiscylliidae</taxon>
        <taxon>Chiloscyllium</taxon>
    </lineage>
</organism>
<protein>
    <recommendedName>
        <fullName evidence="1">SOS1/NGEF-like PH domain-containing protein</fullName>
    </recommendedName>
</protein>
<keyword evidence="3" id="KW-1185">Reference proteome</keyword>
<evidence type="ECO:0000259" key="1">
    <source>
        <dbReference type="Pfam" id="PF22697"/>
    </source>
</evidence>
<sequence length="63" mass="7269">MLCFLQVDLKEQGQLLRHARFTVSCGRRKAVRQVFLFEQLIVLSKPKRAEAGPDAYVYKSSLK</sequence>
<dbReference type="InterPro" id="IPR052231">
    <property type="entry name" value="Rho_GEF_signaling-related"/>
</dbReference>
<dbReference type="EMBL" id="BEZZ01238379">
    <property type="protein sequence ID" value="GCC48208.1"/>
    <property type="molecule type" value="Genomic_DNA"/>
</dbReference>
<dbReference type="AlphaFoldDB" id="A0A401TZZ1"/>
<dbReference type="InterPro" id="IPR055251">
    <property type="entry name" value="SOS1_NGEF_PH"/>
</dbReference>
<dbReference type="SUPFAM" id="SSF50729">
    <property type="entry name" value="PH domain-like"/>
    <property type="match status" value="1"/>
</dbReference>
<reference evidence="2 3" key="1">
    <citation type="journal article" date="2018" name="Nat. Ecol. Evol.">
        <title>Shark genomes provide insights into elasmobranch evolution and the origin of vertebrates.</title>
        <authorList>
            <person name="Hara Y"/>
            <person name="Yamaguchi K"/>
            <person name="Onimaru K"/>
            <person name="Kadota M"/>
            <person name="Koyanagi M"/>
            <person name="Keeley SD"/>
            <person name="Tatsumi K"/>
            <person name="Tanaka K"/>
            <person name="Motone F"/>
            <person name="Kageyama Y"/>
            <person name="Nozu R"/>
            <person name="Adachi N"/>
            <person name="Nishimura O"/>
            <person name="Nakagawa R"/>
            <person name="Tanegashima C"/>
            <person name="Kiyatake I"/>
            <person name="Matsumoto R"/>
            <person name="Murakumo K"/>
            <person name="Nishida K"/>
            <person name="Terakita A"/>
            <person name="Kuratani S"/>
            <person name="Sato K"/>
            <person name="Hyodo S Kuraku.S."/>
        </authorList>
    </citation>
    <scope>NUCLEOTIDE SEQUENCE [LARGE SCALE GENOMIC DNA]</scope>
</reference>
<dbReference type="OrthoDB" id="6152532at2759"/>
<evidence type="ECO:0000313" key="2">
    <source>
        <dbReference type="EMBL" id="GCC48208.1"/>
    </source>
</evidence>
<dbReference type="Proteomes" id="UP000287033">
    <property type="component" value="Unassembled WGS sequence"/>
</dbReference>
<evidence type="ECO:0000313" key="3">
    <source>
        <dbReference type="Proteomes" id="UP000287033"/>
    </source>
</evidence>
<dbReference type="PANTHER" id="PTHR45845:SF5">
    <property type="entry name" value="RHO GUANINE NUCLEOTIDE EXCHANGE FACTOR 40"/>
    <property type="match status" value="1"/>
</dbReference>
<dbReference type="STRING" id="137246.A0A401TZZ1"/>
<feature type="domain" description="SOS1/NGEF-like PH" evidence="1">
    <location>
        <begin position="9"/>
        <end position="63"/>
    </location>
</feature>
<accession>A0A401TZZ1</accession>
<dbReference type="Pfam" id="PF22697">
    <property type="entry name" value="SOS1_NGEF_PH"/>
    <property type="match status" value="1"/>
</dbReference>
<dbReference type="Gene3D" id="2.30.29.30">
    <property type="entry name" value="Pleckstrin-homology domain (PH domain)/Phosphotyrosine-binding domain (PTB)"/>
    <property type="match status" value="1"/>
</dbReference>
<feature type="non-terminal residue" evidence="2">
    <location>
        <position position="63"/>
    </location>
</feature>
<name>A0A401TZZ1_CHIPU</name>
<dbReference type="PANTHER" id="PTHR45845">
    <property type="entry name" value="RHO GUANINE NUCLEOTIDE EXCHANGE FACTOR-RELATED"/>
    <property type="match status" value="1"/>
</dbReference>